<proteinExistence type="predicted"/>
<dbReference type="AlphaFoldDB" id="A0A7J6L2N8"/>
<evidence type="ECO:0000313" key="5">
    <source>
        <dbReference type="Proteomes" id="UP000572268"/>
    </source>
</evidence>
<evidence type="ECO:0000256" key="2">
    <source>
        <dbReference type="SAM" id="MobiDB-lite"/>
    </source>
</evidence>
<accession>A0A7J6L2N8</accession>
<evidence type="ECO:0000313" key="4">
    <source>
        <dbReference type="EMBL" id="KAF4653424.1"/>
    </source>
</evidence>
<dbReference type="Proteomes" id="UP000572268">
    <property type="component" value="Unassembled WGS sequence"/>
</dbReference>
<name>A0A7J6L2N8_PEROL</name>
<feature type="region of interest" description="Disordered" evidence="2">
    <location>
        <begin position="591"/>
        <end position="621"/>
    </location>
</feature>
<protein>
    <recommendedName>
        <fullName evidence="3">RING-type domain-containing protein</fullName>
    </recommendedName>
</protein>
<feature type="domain" description="RING-type" evidence="3">
    <location>
        <begin position="120"/>
        <end position="163"/>
    </location>
</feature>
<comment type="caution">
    <text evidence="4">The sequence shown here is derived from an EMBL/GenBank/DDBJ whole genome shotgun (WGS) entry which is preliminary data.</text>
</comment>
<gene>
    <name evidence="4" type="ORF">FOL46_009212</name>
</gene>
<dbReference type="PROSITE" id="PS50089">
    <property type="entry name" value="ZF_RING_2"/>
    <property type="match status" value="1"/>
</dbReference>
<reference evidence="4 5" key="1">
    <citation type="submission" date="2020-04" db="EMBL/GenBank/DDBJ databases">
        <title>Perkinsus olseni comparative genomics.</title>
        <authorList>
            <person name="Bogema D.R."/>
        </authorList>
    </citation>
    <scope>NUCLEOTIDE SEQUENCE [LARGE SCALE GENOMIC DNA]</scope>
    <source>
        <strain evidence="4">ATCC PRA-31</strain>
    </source>
</reference>
<evidence type="ECO:0000256" key="1">
    <source>
        <dbReference type="PROSITE-ProRule" id="PRU00175"/>
    </source>
</evidence>
<feature type="region of interest" description="Disordered" evidence="2">
    <location>
        <begin position="535"/>
        <end position="578"/>
    </location>
</feature>
<dbReference type="InterPro" id="IPR001841">
    <property type="entry name" value="Znf_RING"/>
</dbReference>
<dbReference type="Pfam" id="PF13920">
    <property type="entry name" value="zf-C3HC4_3"/>
    <property type="match status" value="1"/>
</dbReference>
<dbReference type="Gene3D" id="3.30.40.10">
    <property type="entry name" value="Zinc/RING finger domain, C3HC4 (zinc finger)"/>
    <property type="match status" value="1"/>
</dbReference>
<evidence type="ECO:0000259" key="3">
    <source>
        <dbReference type="PROSITE" id="PS50089"/>
    </source>
</evidence>
<dbReference type="SUPFAM" id="SSF57850">
    <property type="entry name" value="RING/U-box"/>
    <property type="match status" value="1"/>
</dbReference>
<keyword evidence="1" id="KW-0863">Zinc-finger</keyword>
<dbReference type="InterPro" id="IPR013083">
    <property type="entry name" value="Znf_RING/FYVE/PHD"/>
</dbReference>
<feature type="compositionally biased region" description="Basic residues" evidence="2">
    <location>
        <begin position="540"/>
        <end position="560"/>
    </location>
</feature>
<dbReference type="EMBL" id="JABANN010000811">
    <property type="protein sequence ID" value="KAF4653424.1"/>
    <property type="molecule type" value="Genomic_DNA"/>
</dbReference>
<dbReference type="GO" id="GO:0008270">
    <property type="term" value="F:zinc ion binding"/>
    <property type="evidence" value="ECO:0007669"/>
    <property type="project" value="UniProtKB-KW"/>
</dbReference>
<feature type="compositionally biased region" description="Gly residues" evidence="2">
    <location>
        <begin position="596"/>
        <end position="621"/>
    </location>
</feature>
<organism evidence="4 5">
    <name type="scientific">Perkinsus olseni</name>
    <name type="common">Perkinsus atlanticus</name>
    <dbReference type="NCBI Taxonomy" id="32597"/>
    <lineage>
        <taxon>Eukaryota</taxon>
        <taxon>Sar</taxon>
        <taxon>Alveolata</taxon>
        <taxon>Perkinsozoa</taxon>
        <taxon>Perkinsea</taxon>
        <taxon>Perkinsida</taxon>
        <taxon>Perkinsidae</taxon>
        <taxon>Perkinsus</taxon>
    </lineage>
</organism>
<keyword evidence="1" id="KW-0479">Metal-binding</keyword>
<sequence>MGSKFSCGPLCGKFRRKKSTNSVPVFDQPVGGDTAACNVCHQLNPVGYNANVFVCGTCRSVNRIHRYSNGERRLSTVEPTPINEIRLLRHSSTVFAPADNNTTRPYPHPGGSDDNTIPPCAVCLDNPGDIVSLPCCHGGLCEPCALHIASNEAVGGACCPKCRANIDKLVVFGDGAEIIFSSPLSALQSLRQRFVIENVARVGTPCQVGRSYFHRCRAAYTGIEQKQAGAKGTRTPWLKEEEFQRGPTPQRFSKFLKVTMDSTDAVICEEVFDLLQKTYETVCGKSTSSLVAPFEVLRLISDDEWHAVVQSIQEEIGRGFVASIASPHNGQLPLSRRLGTLRELLCLVQCHRLIDGKTKKEGELAPKDSVPSLHLPREATSAVSFAKSPEVGSLNSRGELSLASSDLCATLFSEYAVRIDDMLRRFAISVDAMSQSRKFRALPREERLRVLSACSRVSFRWASIDRVHPYEGVGYTQATLREVASKKADKPEMPMVVKKASVGKVPNRGGSLDCYSKAAFDKSIRQANLDLIRKYEKGGARKGKGKGKGHGKGSKGKGKGKGGDSRSNGSGKGYYQPGDVVLTPNARALYGSGYNHNGGKGGWGKGKGKGYGKGGKGRGYY</sequence>
<keyword evidence="1" id="KW-0862">Zinc</keyword>
<dbReference type="SMART" id="SM00184">
    <property type="entry name" value="RING"/>
    <property type="match status" value="1"/>
</dbReference>